<dbReference type="KEGG" id="pgr:PGTG_12586"/>
<dbReference type="InParanoid" id="E3KV39"/>
<dbReference type="STRING" id="418459.E3KV39"/>
<reference evidence="2" key="2">
    <citation type="journal article" date="2011" name="Proc. Natl. Acad. Sci. U.S.A.">
        <title>Obligate biotrophy features unraveled by the genomic analysis of rust fungi.</title>
        <authorList>
            <person name="Duplessis S."/>
            <person name="Cuomo C.A."/>
            <person name="Lin Y.-C."/>
            <person name="Aerts A."/>
            <person name="Tisserant E."/>
            <person name="Veneault-Fourrey C."/>
            <person name="Joly D.L."/>
            <person name="Hacquard S."/>
            <person name="Amselem J."/>
            <person name="Cantarel B.L."/>
            <person name="Chiu R."/>
            <person name="Coutinho P.M."/>
            <person name="Feau N."/>
            <person name="Field M."/>
            <person name="Frey P."/>
            <person name="Gelhaye E."/>
            <person name="Goldberg J."/>
            <person name="Grabherr M.G."/>
            <person name="Kodira C.D."/>
            <person name="Kohler A."/>
            <person name="Kuees U."/>
            <person name="Lindquist E.A."/>
            <person name="Lucas S.M."/>
            <person name="Mago R."/>
            <person name="Mauceli E."/>
            <person name="Morin E."/>
            <person name="Murat C."/>
            <person name="Pangilinan J.L."/>
            <person name="Park R."/>
            <person name="Pearson M."/>
            <person name="Quesneville H."/>
            <person name="Rouhier N."/>
            <person name="Sakthikumar S."/>
            <person name="Salamov A.A."/>
            <person name="Schmutz J."/>
            <person name="Selles B."/>
            <person name="Shapiro H."/>
            <person name="Tanguay P."/>
            <person name="Tuskan G.A."/>
            <person name="Henrissat B."/>
            <person name="Van de Peer Y."/>
            <person name="Rouze P."/>
            <person name="Ellis J.G."/>
            <person name="Dodds P.N."/>
            <person name="Schein J.E."/>
            <person name="Zhong S."/>
            <person name="Hamelin R.C."/>
            <person name="Grigoriev I.V."/>
            <person name="Szabo L.J."/>
            <person name="Martin F."/>
        </authorList>
    </citation>
    <scope>NUCLEOTIDE SEQUENCE [LARGE SCALE GENOMIC DNA]</scope>
    <source>
        <strain evidence="2">CRL 75-36-700-3 / race SCCL</strain>
    </source>
</reference>
<dbReference type="EMBL" id="DS178311">
    <property type="protein sequence ID" value="EFP88139.1"/>
    <property type="molecule type" value="Genomic_DNA"/>
</dbReference>
<dbReference type="GeneID" id="10535362"/>
<accession>E3KV39</accession>
<protein>
    <submittedName>
        <fullName evidence="1">Uncharacterized protein</fullName>
    </submittedName>
</protein>
<dbReference type="VEuPathDB" id="FungiDB:PGTG_12586"/>
<gene>
    <name evidence="1" type="ORF">PGTG_12586</name>
</gene>
<organism evidence="1 2">
    <name type="scientific">Puccinia graminis f. sp. tritici (strain CRL 75-36-700-3 / race SCCL)</name>
    <name type="common">Black stem rust fungus</name>
    <dbReference type="NCBI Taxonomy" id="418459"/>
    <lineage>
        <taxon>Eukaryota</taxon>
        <taxon>Fungi</taxon>
        <taxon>Dikarya</taxon>
        <taxon>Basidiomycota</taxon>
        <taxon>Pucciniomycotina</taxon>
        <taxon>Pucciniomycetes</taxon>
        <taxon>Pucciniales</taxon>
        <taxon>Pucciniaceae</taxon>
        <taxon>Puccinia</taxon>
    </lineage>
</organism>
<dbReference type="HOGENOM" id="CLU_1321465_0_0_1"/>
<dbReference type="RefSeq" id="XP_003332558.1">
    <property type="nucleotide sequence ID" value="XM_003332510.1"/>
</dbReference>
<evidence type="ECO:0000313" key="2">
    <source>
        <dbReference type="Proteomes" id="UP000008783"/>
    </source>
</evidence>
<sequence>MCQMQHSRLDPKLRDLTTNKPSQLLFLLTLIAQPTQLIPQHSLTTMLQAAKLSLVTRKFLKKVGKEVQYCNAKLMDVERTGKKITKIIPIRTLTFQPLKAWLMHKLWLPGFEALLDSNLKHKNSGSGTMGDVWDGSVWKNLVGPQDSDEIFTSRPGHLVFSLYVDWFNPYGNKSGGKSAPVSPENLGFKPKINVSSSSVWDRIHAGAG</sequence>
<reference key="1">
    <citation type="submission" date="2007-01" db="EMBL/GenBank/DDBJ databases">
        <title>The Genome Sequence of Puccinia graminis f. sp. tritici Strain CRL 75-36-700-3.</title>
        <authorList>
            <consortium name="The Broad Institute Genome Sequencing Platform"/>
            <person name="Birren B."/>
            <person name="Lander E."/>
            <person name="Galagan J."/>
            <person name="Nusbaum C."/>
            <person name="Devon K."/>
            <person name="Cuomo C."/>
            <person name="Jaffe D."/>
            <person name="Butler J."/>
            <person name="Alvarez P."/>
            <person name="Gnerre S."/>
            <person name="Grabherr M."/>
            <person name="Mauceli E."/>
            <person name="Brockman W."/>
            <person name="Young S."/>
            <person name="LaButti K."/>
            <person name="Sykes S."/>
            <person name="DeCaprio D."/>
            <person name="Crawford M."/>
            <person name="Koehrsen M."/>
            <person name="Engels R."/>
            <person name="Montgomery P."/>
            <person name="Pearson M."/>
            <person name="Howarth C."/>
            <person name="Larson L."/>
            <person name="White J."/>
            <person name="Zeng Q."/>
            <person name="Kodira C."/>
            <person name="Yandava C."/>
            <person name="Alvarado L."/>
            <person name="O'Leary S."/>
            <person name="Szabo L."/>
            <person name="Dean R."/>
            <person name="Schein J."/>
        </authorList>
    </citation>
    <scope>NUCLEOTIDE SEQUENCE</scope>
    <source>
        <strain>CRL 75-36-700-3</strain>
    </source>
</reference>
<keyword evidence="2" id="KW-1185">Reference proteome</keyword>
<dbReference type="OrthoDB" id="2507701at2759"/>
<evidence type="ECO:0000313" key="1">
    <source>
        <dbReference type="EMBL" id="EFP88139.1"/>
    </source>
</evidence>
<dbReference type="Proteomes" id="UP000008783">
    <property type="component" value="Unassembled WGS sequence"/>
</dbReference>
<dbReference type="eggNOG" id="ENOG502SPIA">
    <property type="taxonomic scope" value="Eukaryota"/>
</dbReference>
<proteinExistence type="predicted"/>
<dbReference type="AlphaFoldDB" id="E3KV39"/>
<name>E3KV39_PUCGT</name>